<feature type="region of interest" description="Disordered" evidence="1">
    <location>
        <begin position="1"/>
        <end position="128"/>
    </location>
</feature>
<reference evidence="2" key="2">
    <citation type="submission" date="2012-06" db="EMBL/GenBank/DDBJ databases">
        <authorList>
            <person name="Yu Y."/>
            <person name="Currie J."/>
            <person name="Lomeli R."/>
            <person name="Angelova A."/>
            <person name="Collura K."/>
            <person name="Wissotski M."/>
            <person name="Campos D."/>
            <person name="Kudrna D."/>
            <person name="Golser W."/>
            <person name="Ashely E."/>
            <person name="Descour A."/>
            <person name="Fernandes J."/>
            <person name="Soderlund C."/>
            <person name="Walbot V."/>
        </authorList>
    </citation>
    <scope>NUCLEOTIDE SEQUENCE</scope>
    <source>
        <strain evidence="2">B73</strain>
    </source>
</reference>
<feature type="compositionally biased region" description="Basic and acidic residues" evidence="1">
    <location>
        <begin position="72"/>
        <end position="90"/>
    </location>
</feature>
<feature type="compositionally biased region" description="Acidic residues" evidence="1">
    <location>
        <begin position="8"/>
        <end position="20"/>
    </location>
</feature>
<evidence type="ECO:0000313" key="2">
    <source>
        <dbReference type="EMBL" id="ACN26317.1"/>
    </source>
</evidence>
<name>C0HH14_MAIZE</name>
<reference evidence="2" key="1">
    <citation type="journal article" date="2009" name="PLoS Genet.">
        <title>Sequencing, mapping, and analysis of 27,455 maize full-length cDNAs.</title>
        <authorList>
            <person name="Soderlund C."/>
            <person name="Descour A."/>
            <person name="Kudrna D."/>
            <person name="Bomhoff M."/>
            <person name="Boyd L."/>
            <person name="Currie J."/>
            <person name="Angelova A."/>
            <person name="Collura K."/>
            <person name="Wissotski M."/>
            <person name="Ashley E."/>
            <person name="Morrow D."/>
            <person name="Fernandes J."/>
            <person name="Walbot V."/>
            <person name="Yu Y."/>
        </authorList>
    </citation>
    <scope>NUCLEOTIDE SEQUENCE</scope>
    <source>
        <strain evidence="2">B73</strain>
    </source>
</reference>
<evidence type="ECO:0000256" key="1">
    <source>
        <dbReference type="SAM" id="MobiDB-lite"/>
    </source>
</evidence>
<proteinExistence type="evidence at transcript level"/>
<dbReference type="EMBL" id="BT061620">
    <property type="protein sequence ID" value="ACN26317.1"/>
    <property type="molecule type" value="mRNA"/>
</dbReference>
<feature type="compositionally biased region" description="Basic residues" evidence="1">
    <location>
        <begin position="91"/>
        <end position="120"/>
    </location>
</feature>
<dbReference type="AlphaFoldDB" id="C0HH14"/>
<protein>
    <submittedName>
        <fullName evidence="2">Uncharacterized protein</fullName>
    </submittedName>
</protein>
<sequence>MEGRVSPCDEEAEGAEEGDEPGVAAEQEHGKVTERHGHDEEEVGGGPEGEVGERGTSEPRVEVAPHGAGHRAPQEARRDGGRETEQEPEHGHRHADRPRHRLHLQPHRRRRRRRRRRRGSRRPDACTR</sequence>
<organism evidence="2">
    <name type="scientific">Zea mays</name>
    <name type="common">Maize</name>
    <dbReference type="NCBI Taxonomy" id="4577"/>
    <lineage>
        <taxon>Eukaryota</taxon>
        <taxon>Viridiplantae</taxon>
        <taxon>Streptophyta</taxon>
        <taxon>Embryophyta</taxon>
        <taxon>Tracheophyta</taxon>
        <taxon>Spermatophyta</taxon>
        <taxon>Magnoliopsida</taxon>
        <taxon>Liliopsida</taxon>
        <taxon>Poales</taxon>
        <taxon>Poaceae</taxon>
        <taxon>PACMAD clade</taxon>
        <taxon>Panicoideae</taxon>
        <taxon>Andropogonodae</taxon>
        <taxon>Andropogoneae</taxon>
        <taxon>Tripsacinae</taxon>
        <taxon>Zea</taxon>
    </lineage>
</organism>
<feature type="compositionally biased region" description="Basic and acidic residues" evidence="1">
    <location>
        <begin position="51"/>
        <end position="63"/>
    </location>
</feature>
<accession>C0HH14</accession>
<feature type="compositionally biased region" description="Basic and acidic residues" evidence="1">
    <location>
        <begin position="26"/>
        <end position="39"/>
    </location>
</feature>